<gene>
    <name evidence="3" type="ORF">AB4876_00320</name>
</gene>
<evidence type="ECO:0000256" key="1">
    <source>
        <dbReference type="ARBA" id="ARBA00007613"/>
    </source>
</evidence>
<protein>
    <submittedName>
        <fullName evidence="3">TolC family protein</fullName>
    </submittedName>
</protein>
<keyword evidence="2" id="KW-0175">Coiled coil</keyword>
<proteinExistence type="inferred from homology"/>
<feature type="coiled-coil region" evidence="2">
    <location>
        <begin position="161"/>
        <end position="212"/>
    </location>
</feature>
<evidence type="ECO:0000313" key="4">
    <source>
        <dbReference type="Proteomes" id="UP001557485"/>
    </source>
</evidence>
<dbReference type="Pfam" id="PF02321">
    <property type="entry name" value="OEP"/>
    <property type="match status" value="1"/>
</dbReference>
<dbReference type="Gene3D" id="1.20.1600.10">
    <property type="entry name" value="Outer membrane efflux proteins (OEP)"/>
    <property type="match status" value="1"/>
</dbReference>
<accession>A0ABV3U2Y0</accession>
<comment type="similarity">
    <text evidence="1">Belongs to the outer membrane factor (OMF) (TC 1.B.17) family.</text>
</comment>
<dbReference type="SUPFAM" id="SSF56954">
    <property type="entry name" value="Outer membrane efflux proteins (OEP)"/>
    <property type="match status" value="1"/>
</dbReference>
<dbReference type="RefSeq" id="WP_368379665.1">
    <property type="nucleotide sequence ID" value="NZ_JBFRYA010000001.1"/>
</dbReference>
<reference evidence="3 4" key="1">
    <citation type="journal article" date="2011" name="Int. J. Syst. Evol. Microbiol.">
        <title>Zhongshania antarctica gen. nov., sp. nov. and Zhongshania guokunii sp. nov., gammaproteobacteria respectively isolated from coastal attached (fast) ice and surface seawater of the Antarctic.</title>
        <authorList>
            <person name="Li H.J."/>
            <person name="Zhang X.Y."/>
            <person name="Chen C.X."/>
            <person name="Zhang Y.J."/>
            <person name="Gao Z.M."/>
            <person name="Yu Y."/>
            <person name="Chen X.L."/>
            <person name="Chen B."/>
            <person name="Zhang Y.Z."/>
        </authorList>
    </citation>
    <scope>NUCLEOTIDE SEQUENCE [LARGE SCALE GENOMIC DNA]</scope>
    <source>
        <strain evidence="3 4">ZS6-22T</strain>
    </source>
</reference>
<dbReference type="PANTHER" id="PTHR30203:SF24">
    <property type="entry name" value="BLR4935 PROTEIN"/>
    <property type="match status" value="1"/>
</dbReference>
<dbReference type="InterPro" id="IPR010131">
    <property type="entry name" value="MdtP/NodT-like"/>
</dbReference>
<keyword evidence="4" id="KW-1185">Reference proteome</keyword>
<evidence type="ECO:0000313" key="3">
    <source>
        <dbReference type="EMBL" id="MEX1667329.1"/>
    </source>
</evidence>
<dbReference type="InterPro" id="IPR003423">
    <property type="entry name" value="OMP_efflux"/>
</dbReference>
<dbReference type="Proteomes" id="UP001557485">
    <property type="component" value="Unassembled WGS sequence"/>
</dbReference>
<organism evidence="3 4">
    <name type="scientific">Zhongshania guokunii</name>
    <dbReference type="NCBI Taxonomy" id="641783"/>
    <lineage>
        <taxon>Bacteria</taxon>
        <taxon>Pseudomonadati</taxon>
        <taxon>Pseudomonadota</taxon>
        <taxon>Gammaproteobacteria</taxon>
        <taxon>Cellvibrionales</taxon>
        <taxon>Spongiibacteraceae</taxon>
        <taxon>Zhongshania</taxon>
    </lineage>
</organism>
<name>A0ABV3U2Y0_9GAMM</name>
<sequence length="435" mass="48596">MHIFSPFRTPEKPIMNRFFWRKAITLLPLLLIMPAVSLAETSLTLSEAIQRSFANHPELRAFSYRRAAADGMAQQARVGSRPQLDLSVEDALGSGDYSGADSLQSTLSISWVLEGDLLQQRGHSVDVQKRVISDEQAIKKLDVAAETARQFLTVVVYQQRKALAEAARAQAESVAKELSKRMDAGKSLLADKLRAEAELARADIVLEDLDHEIRGAKRMLATQWNARQTDFDIASGSLAIAAEKLDYEALAQQLSSHPRVQKLLSQERVAQSEIALAKTEAQSRWQFSTGVRRFENTDDYALVAGVTVPLGGEQRNSGRIAALAAERDRYRADADAMQIVLEARLYVLLQEFQHAQHVVGALREQILPRLEKAQSEARNAYQLGRYSYQDWRGVQQELLATRSYLLDSQFKAQLTRVEIERLSGLPLLGSDEVNP</sequence>
<dbReference type="EMBL" id="JBFRYA010000001">
    <property type="protein sequence ID" value="MEX1667329.1"/>
    <property type="molecule type" value="Genomic_DNA"/>
</dbReference>
<dbReference type="PANTHER" id="PTHR30203">
    <property type="entry name" value="OUTER MEMBRANE CATION EFFLUX PROTEIN"/>
    <property type="match status" value="1"/>
</dbReference>
<comment type="caution">
    <text evidence="3">The sequence shown here is derived from an EMBL/GenBank/DDBJ whole genome shotgun (WGS) entry which is preliminary data.</text>
</comment>
<evidence type="ECO:0000256" key="2">
    <source>
        <dbReference type="SAM" id="Coils"/>
    </source>
</evidence>